<evidence type="ECO:0000256" key="2">
    <source>
        <dbReference type="ARBA" id="ARBA00018424"/>
    </source>
</evidence>
<proteinExistence type="predicted"/>
<keyword evidence="8" id="KW-1185">Reference proteome</keyword>
<dbReference type="Pfam" id="PF10300">
    <property type="entry name" value="Iml2-TPR_39"/>
    <property type="match status" value="1"/>
</dbReference>
<keyword evidence="6" id="KW-0472">Membrane</keyword>
<dbReference type="EMBL" id="JAPCWZ010000006">
    <property type="protein sequence ID" value="KAK8859603.1"/>
    <property type="molecule type" value="Genomic_DNA"/>
</dbReference>
<organism evidence="7 8">
    <name type="scientific">Apiospora arundinis</name>
    <dbReference type="NCBI Taxonomy" id="335852"/>
    <lineage>
        <taxon>Eukaryota</taxon>
        <taxon>Fungi</taxon>
        <taxon>Dikarya</taxon>
        <taxon>Ascomycota</taxon>
        <taxon>Pezizomycotina</taxon>
        <taxon>Sordariomycetes</taxon>
        <taxon>Xylariomycetidae</taxon>
        <taxon>Amphisphaeriales</taxon>
        <taxon>Apiosporaceae</taxon>
        <taxon>Apiospora</taxon>
    </lineage>
</organism>
<feature type="compositionally biased region" description="Polar residues" evidence="5">
    <location>
        <begin position="13"/>
        <end position="24"/>
    </location>
</feature>
<evidence type="ECO:0000256" key="5">
    <source>
        <dbReference type="SAM" id="MobiDB-lite"/>
    </source>
</evidence>
<gene>
    <name evidence="7" type="ORF">PGQ11_010337</name>
</gene>
<name>A0ABR2IA45_9PEZI</name>
<accession>A0ABR2IA45</accession>
<dbReference type="Proteomes" id="UP001390339">
    <property type="component" value="Unassembled WGS sequence"/>
</dbReference>
<comment type="caution">
    <text evidence="7">The sequence shown here is derived from an EMBL/GenBank/DDBJ whole genome shotgun (WGS) entry which is preliminary data.</text>
</comment>
<dbReference type="PANTHER" id="PTHR31859:SF1">
    <property type="entry name" value="TETRATRICOPEPTIDE REPEAT PROTEIN 39C"/>
    <property type="match status" value="1"/>
</dbReference>
<comment type="subunit">
    <text evidence="1">Interacts with lipid droplet proteins.</text>
</comment>
<evidence type="ECO:0000256" key="3">
    <source>
        <dbReference type="ARBA" id="ARBA00019539"/>
    </source>
</evidence>
<feature type="transmembrane region" description="Helical" evidence="6">
    <location>
        <begin position="335"/>
        <end position="355"/>
    </location>
</feature>
<evidence type="ECO:0000256" key="1">
    <source>
        <dbReference type="ARBA" id="ARBA00011408"/>
    </source>
</evidence>
<evidence type="ECO:0000256" key="4">
    <source>
        <dbReference type="ARBA" id="ARBA00043897"/>
    </source>
</evidence>
<dbReference type="InterPro" id="IPR019412">
    <property type="entry name" value="IML2/TPR_39"/>
</dbReference>
<feature type="transmembrane region" description="Helical" evidence="6">
    <location>
        <begin position="292"/>
        <end position="315"/>
    </location>
</feature>
<keyword evidence="6" id="KW-0812">Transmembrane</keyword>
<keyword evidence="6" id="KW-1133">Transmembrane helix</keyword>
<dbReference type="PANTHER" id="PTHR31859">
    <property type="entry name" value="TETRATRICOPEPTIDE REPEAT PROTEIN 39 FAMILY MEMBER"/>
    <property type="match status" value="1"/>
</dbReference>
<feature type="region of interest" description="Disordered" evidence="5">
    <location>
        <begin position="187"/>
        <end position="216"/>
    </location>
</feature>
<feature type="region of interest" description="Disordered" evidence="5">
    <location>
        <begin position="1"/>
        <end position="24"/>
    </location>
</feature>
<evidence type="ECO:0000313" key="8">
    <source>
        <dbReference type="Proteomes" id="UP001390339"/>
    </source>
</evidence>
<sequence length="746" mass="82509">MSLRSWFRGAATPRSTANPSPSESQIDLQAAEIAQIQDAMTSASKIMNDDIDGAEIDLKKGSSPYHDLGLGITTFMRSILGFEKEMMAEASKRLANCETNAWNEMKKAQKDAATNGQAEKIHPPGSQYALVHAEAQLMSAVVGVLHESLTEGLKGFYKLRKAFLTLDSIMTAEAEYLKAKGLHIESTGSKTSLPSAADKKLAAPASGEASGDQTEDSDLDFVDAAEGLSESQTPAQYQGHLEVEGAEKKLGELSINGKEKATVDEQWSKGPDSEIFTDPIDAFVHSGANMCFGVLLLIISMVPPAFSRLLSIIGFRGDRERGVTMMWQSTRFDNINGAVAALVLLAYYNGLLAFADILPSEEETERGAIVGYPKKRCAELLAKMRARYPDSRLWRLEEARGLSNSRDLHGAIKILLNNTDSKMRQVEALNAFELSLNTMFVGDYPATRDNFLRCIELNDWSHSLYYYFAGCAELETYRSAVHAKVKDETQIALHKRKAEELLLKGRSTAGMKRFMARPMPFEVYVSRKISKWEERQKSLGIDFVDAAGLSPGQEMVFLWNGTKKMAAAELAHAEQMLSWDRLTAPEEAKAKIMAECDERVIRDVCLAALRRCGGELDEAESLLTGALAVDRNLFKGPLMDDWAQPAAAYEMAAVTWWRIQRKKSGEPVPASEKAPAVAVDAQSVSSKKSALSDTEWLKQQTAVCEEWLERVTNWGSFTLDARIGMRVQTGKDTLKWYKREQGWEAA</sequence>
<evidence type="ECO:0000256" key="6">
    <source>
        <dbReference type="SAM" id="Phobius"/>
    </source>
</evidence>
<reference evidence="7 8" key="1">
    <citation type="journal article" date="2024" name="IMA Fungus">
        <title>Apiospora arundinis, a panoply of carbohydrate-active enzymes and secondary metabolites.</title>
        <authorList>
            <person name="Sorensen T."/>
            <person name="Petersen C."/>
            <person name="Muurmann A.T."/>
            <person name="Christiansen J.V."/>
            <person name="Brundto M.L."/>
            <person name="Overgaard C.K."/>
            <person name="Boysen A.T."/>
            <person name="Wollenberg R.D."/>
            <person name="Larsen T.O."/>
            <person name="Sorensen J.L."/>
            <person name="Nielsen K.L."/>
            <person name="Sondergaard T.E."/>
        </authorList>
    </citation>
    <scope>NUCLEOTIDE SEQUENCE [LARGE SCALE GENOMIC DNA]</scope>
    <source>
        <strain evidence="7 8">AAU 773</strain>
    </source>
</reference>
<evidence type="ECO:0000313" key="7">
    <source>
        <dbReference type="EMBL" id="KAK8859603.1"/>
    </source>
</evidence>
<protein>
    <recommendedName>
        <fullName evidence="2">Inclusion body clearance protein IML2</fullName>
    </recommendedName>
    <alternativeName>
        <fullName evidence="3">Inclusion body clearance protein iml2</fullName>
    </alternativeName>
</protein>
<comment type="function">
    <text evidence="4">Inclusion body (IB) resident protein that interacts strongly with lipid droplet (LD) proteins. Involved in LD-mediated IB clearing after protein folding stress, probably by enabling access to the IBs of an LD-stored soluble sterol derivative that acts as a chaperone in inclusion clearing.</text>
</comment>